<feature type="region of interest" description="Disordered" evidence="6">
    <location>
        <begin position="210"/>
        <end position="232"/>
    </location>
</feature>
<dbReference type="Gene3D" id="2.170.130.20">
    <property type="entry name" value="LCCL-like domain"/>
    <property type="match status" value="2"/>
</dbReference>
<accession>A0A2G9RCC8</accession>
<evidence type="ECO:0000313" key="8">
    <source>
        <dbReference type="EMBL" id="PIO24921.1"/>
    </source>
</evidence>
<keyword evidence="2" id="KW-0964">Secreted</keyword>
<dbReference type="SMART" id="SM00603">
    <property type="entry name" value="LCCL"/>
    <property type="match status" value="2"/>
</dbReference>
<evidence type="ECO:0000313" key="9">
    <source>
        <dbReference type="Proteomes" id="UP000228934"/>
    </source>
</evidence>
<protein>
    <recommendedName>
        <fullName evidence="7">LCCL domain-containing protein</fullName>
    </recommendedName>
</protein>
<sequence length="252" mass="26241">PVLASCSTSVRNLQESISIVQCPSECQVNGGTVWGTDVYTDDSSICKAAIHAGILGNNGGLVTVEKTPGQQSYSGSARNGVITSNYGSWTGSFVFHGFSKPPTPKPTEVPTQKPPVIGSCSTTARNLQESISIVQCPSECQVNGGTVWGTDTYTDDSSICKAAIHAGILGNNGGLVTVEKTPGQQSYNGSASNGVTTSNYGSWPGSFVFHGSSKPPTPKPTELPTQKPPGSLLRQTRVSNMTCLSDLVNVKV</sequence>
<gene>
    <name evidence="8" type="ORF">AB205_0118360</name>
</gene>
<dbReference type="InterPro" id="IPR051957">
    <property type="entry name" value="CRISP-LCCL_domain"/>
</dbReference>
<dbReference type="PANTHER" id="PTHR31331:SF1">
    <property type="entry name" value="CYSTEINE RICH SECRETORY PROTEIN LCCL DOMAIN CONTAINING 2"/>
    <property type="match status" value="1"/>
</dbReference>
<dbReference type="EMBL" id="KV950636">
    <property type="protein sequence ID" value="PIO24921.1"/>
    <property type="molecule type" value="Genomic_DNA"/>
</dbReference>
<evidence type="ECO:0000256" key="5">
    <source>
        <dbReference type="ARBA" id="ARBA00023157"/>
    </source>
</evidence>
<keyword evidence="5" id="KW-1015">Disulfide bond</keyword>
<dbReference type="InterPro" id="IPR004043">
    <property type="entry name" value="LCCL"/>
</dbReference>
<evidence type="ECO:0000256" key="3">
    <source>
        <dbReference type="ARBA" id="ARBA00022729"/>
    </source>
</evidence>
<dbReference type="AlphaFoldDB" id="A0A2G9RCC8"/>
<evidence type="ECO:0000256" key="1">
    <source>
        <dbReference type="ARBA" id="ARBA00004613"/>
    </source>
</evidence>
<feature type="domain" description="LCCL" evidence="7">
    <location>
        <begin position="1"/>
        <end position="93"/>
    </location>
</feature>
<dbReference type="Pfam" id="PF03815">
    <property type="entry name" value="LCCL"/>
    <property type="match status" value="2"/>
</dbReference>
<keyword evidence="3" id="KW-0732">Signal</keyword>
<dbReference type="SUPFAM" id="SSF69848">
    <property type="entry name" value="LCCL domain"/>
    <property type="match status" value="2"/>
</dbReference>
<dbReference type="PANTHER" id="PTHR31331">
    <property type="entry name" value="LCCL DOMAIN PROTEIN (AFU_ORTHOLOGUE AFUA_5G08630)"/>
    <property type="match status" value="1"/>
</dbReference>
<dbReference type="OrthoDB" id="10070753at2759"/>
<dbReference type="Proteomes" id="UP000228934">
    <property type="component" value="Unassembled WGS sequence"/>
</dbReference>
<keyword evidence="9" id="KW-1185">Reference proteome</keyword>
<evidence type="ECO:0000256" key="2">
    <source>
        <dbReference type="ARBA" id="ARBA00022525"/>
    </source>
</evidence>
<reference evidence="9" key="1">
    <citation type="journal article" date="2017" name="Nat. Commun.">
        <title>The North American bullfrog draft genome provides insight into hormonal regulation of long noncoding RNA.</title>
        <authorList>
            <person name="Hammond S.A."/>
            <person name="Warren R.L."/>
            <person name="Vandervalk B.P."/>
            <person name="Kucuk E."/>
            <person name="Khan H."/>
            <person name="Gibb E.A."/>
            <person name="Pandoh P."/>
            <person name="Kirk H."/>
            <person name="Zhao Y."/>
            <person name="Jones M."/>
            <person name="Mungall A.J."/>
            <person name="Coope R."/>
            <person name="Pleasance S."/>
            <person name="Moore R.A."/>
            <person name="Holt R.A."/>
            <person name="Round J.M."/>
            <person name="Ohora S."/>
            <person name="Walle B.V."/>
            <person name="Veldhoen N."/>
            <person name="Helbing C.C."/>
            <person name="Birol I."/>
        </authorList>
    </citation>
    <scope>NUCLEOTIDE SEQUENCE [LARGE SCALE GENOMIC DNA]</scope>
</reference>
<feature type="non-terminal residue" evidence="8">
    <location>
        <position position="1"/>
    </location>
</feature>
<evidence type="ECO:0000259" key="7">
    <source>
        <dbReference type="PROSITE" id="PS50820"/>
    </source>
</evidence>
<dbReference type="FunFam" id="2.170.130.20:FF:000001">
    <property type="entry name" value="Cysteine-rich secretory protein LCCL domain-containing 1"/>
    <property type="match status" value="1"/>
</dbReference>
<feature type="domain" description="LCCL" evidence="7">
    <location>
        <begin position="114"/>
        <end position="207"/>
    </location>
</feature>
<dbReference type="GO" id="GO:0005576">
    <property type="term" value="C:extracellular region"/>
    <property type="evidence" value="ECO:0007669"/>
    <property type="project" value="UniProtKB-SubCell"/>
</dbReference>
<keyword evidence="4" id="KW-0677">Repeat</keyword>
<feature type="non-terminal residue" evidence="8">
    <location>
        <position position="252"/>
    </location>
</feature>
<dbReference type="InterPro" id="IPR036609">
    <property type="entry name" value="LCCL_sf"/>
</dbReference>
<organism evidence="8 9">
    <name type="scientific">Aquarana catesbeiana</name>
    <name type="common">American bullfrog</name>
    <name type="synonym">Rana catesbeiana</name>
    <dbReference type="NCBI Taxonomy" id="8400"/>
    <lineage>
        <taxon>Eukaryota</taxon>
        <taxon>Metazoa</taxon>
        <taxon>Chordata</taxon>
        <taxon>Craniata</taxon>
        <taxon>Vertebrata</taxon>
        <taxon>Euteleostomi</taxon>
        <taxon>Amphibia</taxon>
        <taxon>Batrachia</taxon>
        <taxon>Anura</taxon>
        <taxon>Neobatrachia</taxon>
        <taxon>Ranoidea</taxon>
        <taxon>Ranidae</taxon>
        <taxon>Aquarana</taxon>
    </lineage>
</organism>
<name>A0A2G9RCC8_AQUCT</name>
<proteinExistence type="predicted"/>
<dbReference type="PROSITE" id="PS50820">
    <property type="entry name" value="LCCL"/>
    <property type="match status" value="2"/>
</dbReference>
<evidence type="ECO:0000256" key="4">
    <source>
        <dbReference type="ARBA" id="ARBA00022737"/>
    </source>
</evidence>
<comment type="subcellular location">
    <subcellularLocation>
        <location evidence="1">Secreted</location>
    </subcellularLocation>
</comment>
<evidence type="ECO:0000256" key="6">
    <source>
        <dbReference type="SAM" id="MobiDB-lite"/>
    </source>
</evidence>